<proteinExistence type="predicted"/>
<dbReference type="InterPro" id="IPR006439">
    <property type="entry name" value="HAD-SF_hydro_IA"/>
</dbReference>
<protein>
    <submittedName>
        <fullName evidence="1">HAD family phosphatase</fullName>
    </submittedName>
</protein>
<reference evidence="1" key="1">
    <citation type="submission" date="2023-01" db="EMBL/GenBank/DDBJ databases">
        <title>Draft genome sequence of Nocardiopsis sp. LSu2-4 isolated from halophytes.</title>
        <authorList>
            <person name="Duangmal K."/>
            <person name="Chantavorakit T."/>
        </authorList>
    </citation>
    <scope>NUCLEOTIDE SEQUENCE</scope>
    <source>
        <strain evidence="1">LSu2-4</strain>
    </source>
</reference>
<dbReference type="SFLD" id="SFLDS00003">
    <property type="entry name" value="Haloacid_Dehalogenase"/>
    <property type="match status" value="1"/>
</dbReference>
<dbReference type="PANTHER" id="PTHR43481:SF4">
    <property type="entry name" value="GLYCEROL-1-PHOSPHATE PHOSPHOHYDROLASE 1-RELATED"/>
    <property type="match status" value="1"/>
</dbReference>
<comment type="caution">
    <text evidence="1">The sequence shown here is derived from an EMBL/GenBank/DDBJ whole genome shotgun (WGS) entry which is preliminary data.</text>
</comment>
<accession>A0ABT4TMV0</accession>
<dbReference type="SFLD" id="SFLDG01129">
    <property type="entry name" value="C1.5:_HAD__Beta-PGM__Phosphata"/>
    <property type="match status" value="1"/>
</dbReference>
<gene>
    <name evidence="1" type="ORF">O4U47_15990</name>
</gene>
<dbReference type="InterPro" id="IPR051806">
    <property type="entry name" value="HAD-like_SPP"/>
</dbReference>
<dbReference type="InterPro" id="IPR036412">
    <property type="entry name" value="HAD-like_sf"/>
</dbReference>
<dbReference type="NCBIfam" id="TIGR01509">
    <property type="entry name" value="HAD-SF-IA-v3"/>
    <property type="match status" value="1"/>
</dbReference>
<dbReference type="Proteomes" id="UP001165685">
    <property type="component" value="Unassembled WGS sequence"/>
</dbReference>
<dbReference type="Gene3D" id="1.10.150.240">
    <property type="entry name" value="Putative phosphatase, domain 2"/>
    <property type="match status" value="1"/>
</dbReference>
<organism evidence="1 2">
    <name type="scientific">Nocardiopsis suaedae</name>
    <dbReference type="NCBI Taxonomy" id="3018444"/>
    <lineage>
        <taxon>Bacteria</taxon>
        <taxon>Bacillati</taxon>
        <taxon>Actinomycetota</taxon>
        <taxon>Actinomycetes</taxon>
        <taxon>Streptosporangiales</taxon>
        <taxon>Nocardiopsidaceae</taxon>
        <taxon>Nocardiopsis</taxon>
    </lineage>
</organism>
<dbReference type="SUPFAM" id="SSF56784">
    <property type="entry name" value="HAD-like"/>
    <property type="match status" value="1"/>
</dbReference>
<name>A0ABT4TMV0_9ACTN</name>
<dbReference type="PANTHER" id="PTHR43481">
    <property type="entry name" value="FRUCTOSE-1-PHOSPHATE PHOSPHATASE"/>
    <property type="match status" value="1"/>
</dbReference>
<dbReference type="InterPro" id="IPR023198">
    <property type="entry name" value="PGP-like_dom2"/>
</dbReference>
<dbReference type="SFLD" id="SFLDG01135">
    <property type="entry name" value="C1.5.6:_HAD__Beta-PGM__Phospha"/>
    <property type="match status" value="1"/>
</dbReference>
<keyword evidence="2" id="KW-1185">Reference proteome</keyword>
<evidence type="ECO:0000313" key="2">
    <source>
        <dbReference type="Proteomes" id="UP001165685"/>
    </source>
</evidence>
<dbReference type="PRINTS" id="PR00413">
    <property type="entry name" value="HADHALOGNASE"/>
</dbReference>
<dbReference type="Gene3D" id="3.40.50.1000">
    <property type="entry name" value="HAD superfamily/HAD-like"/>
    <property type="match status" value="1"/>
</dbReference>
<dbReference type="Pfam" id="PF00702">
    <property type="entry name" value="Hydrolase"/>
    <property type="match status" value="1"/>
</dbReference>
<sequence>MAVSAAGAAGRGALFDLDGTLVNSEPRSMEVWARLLQAHGRPYDREVLHRFMGRRGPDVIAEDPSLFPGVSWDVLLVELQRIGSAPDLPPVEVLPESVKFVQALHGRGVPVALVTSAGREWAQTALAMAGIAELFSGLVTAADVAEGKPHPQGYLAGARILEVPPERITVFEDTPAGVEAGRRAGMGVVGITTTHARETLSGADLVVDRLTEVGWPPPAGTGRAKA</sequence>
<dbReference type="EMBL" id="JAQFWP010000028">
    <property type="protein sequence ID" value="MDA2806017.1"/>
    <property type="molecule type" value="Genomic_DNA"/>
</dbReference>
<evidence type="ECO:0000313" key="1">
    <source>
        <dbReference type="EMBL" id="MDA2806017.1"/>
    </source>
</evidence>
<dbReference type="InterPro" id="IPR023214">
    <property type="entry name" value="HAD_sf"/>
</dbReference>
<dbReference type="RefSeq" id="WP_270678661.1">
    <property type="nucleotide sequence ID" value="NZ_JAQFWP010000028.1"/>
</dbReference>